<dbReference type="Pfam" id="PF17293">
    <property type="entry name" value="Arm-DNA-bind_5"/>
    <property type="match status" value="1"/>
</dbReference>
<comment type="similarity">
    <text evidence="1">Belongs to the 'phage' integrase family.</text>
</comment>
<protein>
    <submittedName>
        <fullName evidence="5">Transposase</fullName>
    </submittedName>
</protein>
<dbReference type="GO" id="GO:0003677">
    <property type="term" value="F:DNA binding"/>
    <property type="evidence" value="ECO:0007669"/>
    <property type="project" value="UniProtKB-KW"/>
</dbReference>
<keyword evidence="3" id="KW-0233">DNA recombination</keyword>
<dbReference type="InterPro" id="IPR010998">
    <property type="entry name" value="Integrase_recombinase_N"/>
</dbReference>
<dbReference type="Gene3D" id="1.10.150.130">
    <property type="match status" value="1"/>
</dbReference>
<keyword evidence="2" id="KW-0238">DNA-binding</keyword>
<evidence type="ECO:0000256" key="1">
    <source>
        <dbReference type="ARBA" id="ARBA00008857"/>
    </source>
</evidence>
<evidence type="ECO:0000256" key="2">
    <source>
        <dbReference type="ARBA" id="ARBA00023125"/>
    </source>
</evidence>
<dbReference type="KEGG" id="ada:A5CPEGH6_06150"/>
<evidence type="ECO:0000256" key="3">
    <source>
        <dbReference type="ARBA" id="ARBA00023172"/>
    </source>
</evidence>
<dbReference type="OrthoDB" id="1493636at2"/>
<dbReference type="InterPro" id="IPR025269">
    <property type="entry name" value="SAM-like_dom"/>
</dbReference>
<dbReference type="GO" id="GO:0015074">
    <property type="term" value="P:DNA integration"/>
    <property type="evidence" value="ECO:0007669"/>
    <property type="project" value="InterPro"/>
</dbReference>
<dbReference type="RefSeq" id="WP_141427836.1">
    <property type="nucleotide sequence ID" value="NZ_AP019736.1"/>
</dbReference>
<dbReference type="GO" id="GO:0006310">
    <property type="term" value="P:DNA recombination"/>
    <property type="evidence" value="ECO:0007669"/>
    <property type="project" value="UniProtKB-KW"/>
</dbReference>
<dbReference type="EMBL" id="AP019736">
    <property type="protein sequence ID" value="BBL05977.1"/>
    <property type="molecule type" value="Genomic_DNA"/>
</dbReference>
<evidence type="ECO:0000259" key="4">
    <source>
        <dbReference type="PROSITE" id="PS51898"/>
    </source>
</evidence>
<dbReference type="GeneID" id="98672590"/>
<name>A0A4Y1WYD8_9BACT</name>
<dbReference type="InterPro" id="IPR050090">
    <property type="entry name" value="Tyrosine_recombinase_XerCD"/>
</dbReference>
<dbReference type="PANTHER" id="PTHR30349:SF64">
    <property type="entry name" value="PROPHAGE INTEGRASE INTD-RELATED"/>
    <property type="match status" value="1"/>
</dbReference>
<dbReference type="InterPro" id="IPR035386">
    <property type="entry name" value="Arm-DNA-bind_5"/>
</dbReference>
<dbReference type="InterPro" id="IPR013762">
    <property type="entry name" value="Integrase-like_cat_sf"/>
</dbReference>
<dbReference type="Proteomes" id="UP000319374">
    <property type="component" value="Chromosome"/>
</dbReference>
<proteinExistence type="inferred from homology"/>
<reference evidence="6" key="1">
    <citation type="submission" date="2019-06" db="EMBL/GenBank/DDBJ databases">
        <title>Alistipes onderdonkii subsp. vulgaris subsp. nov., Alistipes dispar sp. nov. and Alistipes communis sp. nov., isolated from human faeces, and creation of Alistipes onderdonkii subsp. onderdonkii subsp. nov.</title>
        <authorList>
            <person name="Sakamoto M."/>
            <person name="Ikeyama N."/>
            <person name="Ogata Y."/>
            <person name="Suda W."/>
            <person name="Iino T."/>
            <person name="Hattori M."/>
            <person name="Ohkuma M."/>
        </authorList>
    </citation>
    <scope>NUCLEOTIDE SEQUENCE [LARGE SCALE GENOMIC DNA]</scope>
    <source>
        <strain evidence="6">5CPEGH6</strain>
    </source>
</reference>
<dbReference type="PROSITE" id="PS51898">
    <property type="entry name" value="TYR_RECOMBINASE"/>
    <property type="match status" value="1"/>
</dbReference>
<dbReference type="Gene3D" id="1.10.443.10">
    <property type="entry name" value="Intergrase catalytic core"/>
    <property type="match status" value="1"/>
</dbReference>
<organism evidence="5 6">
    <name type="scientific">Alistipes dispar</name>
    <dbReference type="NCBI Taxonomy" id="2585119"/>
    <lineage>
        <taxon>Bacteria</taxon>
        <taxon>Pseudomonadati</taxon>
        <taxon>Bacteroidota</taxon>
        <taxon>Bacteroidia</taxon>
        <taxon>Bacteroidales</taxon>
        <taxon>Rikenellaceae</taxon>
        <taxon>Alistipes</taxon>
    </lineage>
</organism>
<dbReference type="InterPro" id="IPR011010">
    <property type="entry name" value="DNA_brk_join_enz"/>
</dbReference>
<dbReference type="Pfam" id="PF00589">
    <property type="entry name" value="Phage_integrase"/>
    <property type="match status" value="1"/>
</dbReference>
<dbReference type="AlphaFoldDB" id="A0A4Y1WYD8"/>
<dbReference type="SUPFAM" id="SSF56349">
    <property type="entry name" value="DNA breaking-rejoining enzymes"/>
    <property type="match status" value="1"/>
</dbReference>
<gene>
    <name evidence="5" type="ORF">A5CPEGH6_06150</name>
</gene>
<dbReference type="InterPro" id="IPR002104">
    <property type="entry name" value="Integrase_catalytic"/>
</dbReference>
<evidence type="ECO:0000313" key="5">
    <source>
        <dbReference type="EMBL" id="BBL05977.1"/>
    </source>
</evidence>
<feature type="domain" description="Tyr recombinase" evidence="4">
    <location>
        <begin position="219"/>
        <end position="399"/>
    </location>
</feature>
<dbReference type="CDD" id="cd01185">
    <property type="entry name" value="INTN1_C_like"/>
    <property type="match status" value="1"/>
</dbReference>
<evidence type="ECO:0000313" key="6">
    <source>
        <dbReference type="Proteomes" id="UP000319374"/>
    </source>
</evidence>
<keyword evidence="6" id="KW-1185">Reference proteome</keyword>
<sequence length="404" mass="46732">MRNTFRVLFYIKRTAPRRNGDVPVMARITINGERAQLAVRAYVDPALWDVRTGLAAGRSAAASELNEKLLLVRRRIERCYETLLARQAAVTPALVREMYFGNDRQQETLLAFFRQHNEEFGRMVGVSRSKSSYYKYRSVYRLLAAYVRERCRRADIPFRELDKRFLAGFHQYIARESPHKKNTAWVYMIAFKHILMLARSRDLLSADLFAGYRLRSEFVARDYLTETEIRRLMLLAPTDRTQRLVLDAFLFSCFTGLSYIDIRQLKPANIRYTQGQLWIGTTRRKTGSEVYVRLFAVPNAILSRYLTDAADEPIFALPSNGWCNACLRRLLPEAGIVRPVTFHVARHTFATTITLSQGVAIETISKLLGHRNIRTTQIYAAVTHAKLEGDMERLSRQLDVCYRL</sequence>
<dbReference type="PANTHER" id="PTHR30349">
    <property type="entry name" value="PHAGE INTEGRASE-RELATED"/>
    <property type="match status" value="1"/>
</dbReference>
<dbReference type="Pfam" id="PF13102">
    <property type="entry name" value="Phage_int_SAM_5"/>
    <property type="match status" value="1"/>
</dbReference>
<accession>A0A4Y1WYD8</accession>